<keyword evidence="2" id="KW-0813">Transport</keyword>
<organism evidence="7 8">
    <name type="scientific">Dictyobacter halimunensis</name>
    <dbReference type="NCBI Taxonomy" id="3026934"/>
    <lineage>
        <taxon>Bacteria</taxon>
        <taxon>Bacillati</taxon>
        <taxon>Chloroflexota</taxon>
        <taxon>Ktedonobacteria</taxon>
        <taxon>Ktedonobacterales</taxon>
        <taxon>Dictyobacteraceae</taxon>
        <taxon>Dictyobacter</taxon>
    </lineage>
</organism>
<sequence>MRKWFSVALGIMTATGGFLDAGTIATSGEAGAKFGLGLVWPTVMATLAVILLVEMVGRFTAVSKKPYAAAIREEFGFAFFLVPLSCEVVAESLLLSAELGGMAIALSLFTGISWHVLLPIATLFIFVMVWRAPFDWIENGPALFGLLMFSFIVAIIVLGGPSRASLVTLWKPTIKSGELPTYLYLMAAILGATISPYLLYFYSSGVREEDWSGDALFLNRVTAVLGMGFGSAGSVAIIVLCAIVLQPLQMQAISLGEIGLALAKPFGSIGALLFAAVLFVTCTGAAMECALSLSYIVAQGFGWEWGEGKKPVEAARFNLVLILALLIAFLIGIWGTDPLKLALFASTIIALFLPISLLPFLVLMNDPQYLGDKINASWMNFALIAILSLAFLVAAISIPLELMSGGG</sequence>
<protein>
    <recommendedName>
        <fullName evidence="9">Divalent metal cation transporter</fullName>
    </recommendedName>
</protein>
<dbReference type="RefSeq" id="WP_338252432.1">
    <property type="nucleotide sequence ID" value="NZ_BSRI01000002.1"/>
</dbReference>
<feature type="transmembrane region" description="Helical" evidence="6">
    <location>
        <begin position="317"/>
        <end position="335"/>
    </location>
</feature>
<evidence type="ECO:0008006" key="9">
    <source>
        <dbReference type="Google" id="ProtNLM"/>
    </source>
</evidence>
<keyword evidence="8" id="KW-1185">Reference proteome</keyword>
<keyword evidence="5 6" id="KW-0472">Membrane</keyword>
<evidence type="ECO:0000256" key="1">
    <source>
        <dbReference type="ARBA" id="ARBA00004141"/>
    </source>
</evidence>
<evidence type="ECO:0000256" key="2">
    <source>
        <dbReference type="ARBA" id="ARBA00022448"/>
    </source>
</evidence>
<feature type="transmembrane region" description="Helical" evidence="6">
    <location>
        <begin position="142"/>
        <end position="162"/>
    </location>
</feature>
<dbReference type="InterPro" id="IPR001046">
    <property type="entry name" value="NRAMP_fam"/>
</dbReference>
<feature type="transmembrane region" description="Helical" evidence="6">
    <location>
        <begin position="182"/>
        <end position="202"/>
    </location>
</feature>
<gene>
    <name evidence="7" type="ORF">KDH_36540</name>
</gene>
<feature type="transmembrane region" description="Helical" evidence="6">
    <location>
        <begin position="376"/>
        <end position="398"/>
    </location>
</feature>
<keyword evidence="3 6" id="KW-0812">Transmembrane</keyword>
<dbReference type="PANTHER" id="PTHR11706">
    <property type="entry name" value="SOLUTE CARRIER PROTEIN FAMILY 11 MEMBER"/>
    <property type="match status" value="1"/>
</dbReference>
<comment type="caution">
    <text evidence="7">The sequence shown here is derived from an EMBL/GenBank/DDBJ whole genome shotgun (WGS) entry which is preliminary data.</text>
</comment>
<name>A0ABQ6FT11_9CHLR</name>
<dbReference type="PANTHER" id="PTHR11706:SF33">
    <property type="entry name" value="NATURAL RESISTANCE-ASSOCIATED MACROPHAGE PROTEIN 2"/>
    <property type="match status" value="1"/>
</dbReference>
<feature type="transmembrane region" description="Helical" evidence="6">
    <location>
        <begin position="341"/>
        <end position="364"/>
    </location>
</feature>
<feature type="transmembrane region" description="Helical" evidence="6">
    <location>
        <begin position="37"/>
        <end position="56"/>
    </location>
</feature>
<feature type="transmembrane region" description="Helical" evidence="6">
    <location>
        <begin position="103"/>
        <end position="130"/>
    </location>
</feature>
<feature type="transmembrane region" description="Helical" evidence="6">
    <location>
        <begin position="266"/>
        <end position="296"/>
    </location>
</feature>
<dbReference type="Pfam" id="PF01566">
    <property type="entry name" value="Nramp"/>
    <property type="match status" value="1"/>
</dbReference>
<evidence type="ECO:0000256" key="3">
    <source>
        <dbReference type="ARBA" id="ARBA00022692"/>
    </source>
</evidence>
<evidence type="ECO:0000256" key="4">
    <source>
        <dbReference type="ARBA" id="ARBA00022989"/>
    </source>
</evidence>
<feature type="transmembrane region" description="Helical" evidence="6">
    <location>
        <begin position="223"/>
        <end position="246"/>
    </location>
</feature>
<evidence type="ECO:0000313" key="8">
    <source>
        <dbReference type="Proteomes" id="UP001344906"/>
    </source>
</evidence>
<keyword evidence="4 6" id="KW-1133">Transmembrane helix</keyword>
<dbReference type="Proteomes" id="UP001344906">
    <property type="component" value="Unassembled WGS sequence"/>
</dbReference>
<accession>A0ABQ6FT11</accession>
<evidence type="ECO:0000256" key="5">
    <source>
        <dbReference type="ARBA" id="ARBA00023136"/>
    </source>
</evidence>
<evidence type="ECO:0000256" key="6">
    <source>
        <dbReference type="SAM" id="Phobius"/>
    </source>
</evidence>
<feature type="transmembrane region" description="Helical" evidence="6">
    <location>
        <begin position="77"/>
        <end position="97"/>
    </location>
</feature>
<proteinExistence type="predicted"/>
<evidence type="ECO:0000313" key="7">
    <source>
        <dbReference type="EMBL" id="GLV56815.1"/>
    </source>
</evidence>
<comment type="subcellular location">
    <subcellularLocation>
        <location evidence="1">Membrane</location>
        <topology evidence="1">Multi-pass membrane protein</topology>
    </subcellularLocation>
</comment>
<dbReference type="EMBL" id="BSRI01000002">
    <property type="protein sequence ID" value="GLV56815.1"/>
    <property type="molecule type" value="Genomic_DNA"/>
</dbReference>
<reference evidence="7 8" key="1">
    <citation type="submission" date="2023-02" db="EMBL/GenBank/DDBJ databases">
        <title>Dictyobacter halimunensis sp. nov., a new member of the class Ktedonobacteria from forest soil in a geothermal area.</title>
        <authorList>
            <person name="Rachmania M.K."/>
            <person name="Ningsih F."/>
            <person name="Sakai Y."/>
            <person name="Yabe S."/>
            <person name="Yokota A."/>
            <person name="Sjamsuridzal W."/>
        </authorList>
    </citation>
    <scope>NUCLEOTIDE SEQUENCE [LARGE SCALE GENOMIC DNA]</scope>
    <source>
        <strain evidence="7 8">S3.2.2.5</strain>
    </source>
</reference>